<keyword evidence="1" id="KW-0472">Membrane</keyword>
<dbReference type="EMBL" id="BMAT01000780">
    <property type="protein sequence ID" value="GFR73071.1"/>
    <property type="molecule type" value="Genomic_DNA"/>
</dbReference>
<dbReference type="Proteomes" id="UP000762676">
    <property type="component" value="Unassembled WGS sequence"/>
</dbReference>
<reference evidence="2 3" key="1">
    <citation type="journal article" date="2021" name="Elife">
        <title>Chloroplast acquisition without the gene transfer in kleptoplastic sea slugs, Plakobranchus ocellatus.</title>
        <authorList>
            <person name="Maeda T."/>
            <person name="Takahashi S."/>
            <person name="Yoshida T."/>
            <person name="Shimamura S."/>
            <person name="Takaki Y."/>
            <person name="Nagai Y."/>
            <person name="Toyoda A."/>
            <person name="Suzuki Y."/>
            <person name="Arimoto A."/>
            <person name="Ishii H."/>
            <person name="Satoh N."/>
            <person name="Nishiyama T."/>
            <person name="Hasebe M."/>
            <person name="Maruyama T."/>
            <person name="Minagawa J."/>
            <person name="Obokata J."/>
            <person name="Shigenobu S."/>
        </authorList>
    </citation>
    <scope>NUCLEOTIDE SEQUENCE [LARGE SCALE GENOMIC DNA]</scope>
</reference>
<evidence type="ECO:0000313" key="2">
    <source>
        <dbReference type="EMBL" id="GFR73071.1"/>
    </source>
</evidence>
<evidence type="ECO:0000256" key="1">
    <source>
        <dbReference type="SAM" id="Phobius"/>
    </source>
</evidence>
<keyword evidence="1" id="KW-1133">Transmembrane helix</keyword>
<protein>
    <submittedName>
        <fullName evidence="2">Uncharacterized protein</fullName>
    </submittedName>
</protein>
<comment type="caution">
    <text evidence="2">The sequence shown here is derived from an EMBL/GenBank/DDBJ whole genome shotgun (WGS) entry which is preliminary data.</text>
</comment>
<proteinExistence type="predicted"/>
<sequence length="186" mass="21655">MGYYESEIFRAARLVVDSGLHYFNWTRSQAIDFFMKYTAETFEGIEVEVDRYITWPGQATAYKVGELCIRALRQKAEKELGKYFDVREFHMAVLENGALPLPILENQVNKWIKEFRKRKLEEEEMEDEECQCIVLPRAKPRVQCKRSAAPRSKRNRATRLFNVAWMWLVLLSSVVVVLVVGGGVNV</sequence>
<keyword evidence="1" id="KW-0812">Transmembrane</keyword>
<dbReference type="Pfam" id="PF05960">
    <property type="entry name" value="DUF885"/>
    <property type="match status" value="1"/>
</dbReference>
<dbReference type="PANTHER" id="PTHR33361:SF16">
    <property type="entry name" value="DUF885 DOMAIN-CONTAINING PROTEIN"/>
    <property type="match status" value="1"/>
</dbReference>
<dbReference type="PANTHER" id="PTHR33361">
    <property type="entry name" value="GLR0591 PROTEIN"/>
    <property type="match status" value="1"/>
</dbReference>
<name>A0AAV4FL30_9GAST</name>
<organism evidence="2 3">
    <name type="scientific">Elysia marginata</name>
    <dbReference type="NCBI Taxonomy" id="1093978"/>
    <lineage>
        <taxon>Eukaryota</taxon>
        <taxon>Metazoa</taxon>
        <taxon>Spiralia</taxon>
        <taxon>Lophotrochozoa</taxon>
        <taxon>Mollusca</taxon>
        <taxon>Gastropoda</taxon>
        <taxon>Heterobranchia</taxon>
        <taxon>Euthyneura</taxon>
        <taxon>Panpulmonata</taxon>
        <taxon>Sacoglossa</taxon>
        <taxon>Placobranchoidea</taxon>
        <taxon>Plakobranchidae</taxon>
        <taxon>Elysia</taxon>
    </lineage>
</organism>
<keyword evidence="3" id="KW-1185">Reference proteome</keyword>
<accession>A0AAV4FL30</accession>
<dbReference type="InterPro" id="IPR010281">
    <property type="entry name" value="DUF885"/>
</dbReference>
<gene>
    <name evidence="2" type="ORF">ElyMa_000395800</name>
</gene>
<dbReference type="AlphaFoldDB" id="A0AAV4FL30"/>
<feature type="transmembrane region" description="Helical" evidence="1">
    <location>
        <begin position="160"/>
        <end position="184"/>
    </location>
</feature>
<evidence type="ECO:0000313" key="3">
    <source>
        <dbReference type="Proteomes" id="UP000762676"/>
    </source>
</evidence>